<feature type="domain" description="PH" evidence="9">
    <location>
        <begin position="343"/>
        <end position="446"/>
    </location>
</feature>
<dbReference type="InterPro" id="IPR036860">
    <property type="entry name" value="SH2_dom_sf"/>
</dbReference>
<dbReference type="PRINTS" id="PR00401">
    <property type="entry name" value="SH2DOMAIN"/>
</dbReference>
<dbReference type="PANTHER" id="PTHR10194">
    <property type="entry name" value="RAS GTPASE-ACTIVATING PROTEINS"/>
    <property type="match status" value="1"/>
</dbReference>
<evidence type="ECO:0000259" key="9">
    <source>
        <dbReference type="PROSITE" id="PS50003"/>
    </source>
</evidence>
<evidence type="ECO:0000256" key="6">
    <source>
        <dbReference type="SAM" id="MobiDB-lite"/>
    </source>
</evidence>
<dbReference type="Pfam" id="PF00017">
    <property type="entry name" value="SH2"/>
    <property type="match status" value="2"/>
</dbReference>
<dbReference type="InterPro" id="IPR001849">
    <property type="entry name" value="PH_domain"/>
</dbReference>
<dbReference type="Gene3D" id="2.30.29.30">
    <property type="entry name" value="Pleckstrin-homology domain (PH domain)/Phosphotyrosine-binding domain (PTB)"/>
    <property type="match status" value="1"/>
</dbReference>
<feature type="domain" description="SH2" evidence="7">
    <location>
        <begin position="55"/>
        <end position="145"/>
    </location>
</feature>
<feature type="compositionally biased region" description="Polar residues" evidence="6">
    <location>
        <begin position="15"/>
        <end position="25"/>
    </location>
</feature>
<proteinExistence type="predicted"/>
<dbReference type="InterPro" id="IPR001452">
    <property type="entry name" value="SH3_domain"/>
</dbReference>
<dbReference type="InterPro" id="IPR008936">
    <property type="entry name" value="Rho_GTPase_activation_prot"/>
</dbReference>
<dbReference type="SUPFAM" id="SSF48350">
    <property type="entry name" value="GTPase activation domain, GAP"/>
    <property type="match status" value="1"/>
</dbReference>
<feature type="region of interest" description="Disordered" evidence="6">
    <location>
        <begin position="15"/>
        <end position="51"/>
    </location>
</feature>
<dbReference type="Pfam" id="PF00018">
    <property type="entry name" value="SH3_1"/>
    <property type="match status" value="1"/>
</dbReference>
<evidence type="ECO:0000256" key="2">
    <source>
        <dbReference type="ARBA" id="ARBA00022468"/>
    </source>
</evidence>
<dbReference type="Gene3D" id="2.60.40.150">
    <property type="entry name" value="C2 domain"/>
    <property type="match status" value="1"/>
</dbReference>
<dbReference type="PROSITE" id="PS50003">
    <property type="entry name" value="PH_DOMAIN"/>
    <property type="match status" value="1"/>
</dbReference>
<dbReference type="Gene3D" id="3.30.505.10">
    <property type="entry name" value="SH2 domain"/>
    <property type="match status" value="2"/>
</dbReference>
<dbReference type="SMART" id="SM00326">
    <property type="entry name" value="SH3"/>
    <property type="match status" value="1"/>
</dbReference>
<dbReference type="InterPro" id="IPR039360">
    <property type="entry name" value="Ras_GTPase"/>
</dbReference>
<feature type="domain" description="C2" evidence="10">
    <location>
        <begin position="445"/>
        <end position="558"/>
    </location>
</feature>
<feature type="domain" description="SH3" evidence="8">
    <location>
        <begin position="152"/>
        <end position="214"/>
    </location>
</feature>
<evidence type="ECO:0000259" key="10">
    <source>
        <dbReference type="PROSITE" id="PS50004"/>
    </source>
</evidence>
<dbReference type="PROSITE" id="PS50002">
    <property type="entry name" value="SH3"/>
    <property type="match status" value="1"/>
</dbReference>
<dbReference type="InterPro" id="IPR001936">
    <property type="entry name" value="RasGAP_dom"/>
</dbReference>
<dbReference type="Pfam" id="PF00169">
    <property type="entry name" value="PH"/>
    <property type="match status" value="1"/>
</dbReference>
<keyword evidence="1 5" id="KW-0728">SH3 domain</keyword>
<dbReference type="SMART" id="SM00252">
    <property type="entry name" value="SH2"/>
    <property type="match status" value="2"/>
</dbReference>
<evidence type="ECO:0000256" key="1">
    <source>
        <dbReference type="ARBA" id="ARBA00022443"/>
    </source>
</evidence>
<dbReference type="Gene3D" id="2.30.30.40">
    <property type="entry name" value="SH3 Domains"/>
    <property type="match status" value="1"/>
</dbReference>
<accession>A0A7I8V9A3</accession>
<feature type="domain" description="SH2" evidence="7">
    <location>
        <begin position="224"/>
        <end position="312"/>
    </location>
</feature>
<dbReference type="OrthoDB" id="1562946at2759"/>
<dbReference type="SUPFAM" id="SSF49562">
    <property type="entry name" value="C2 domain (Calcium/lipid-binding domain, CaLB)"/>
    <property type="match status" value="1"/>
</dbReference>
<gene>
    <name evidence="12" type="ORF">DGYR_LOCUS1897</name>
</gene>
<dbReference type="InterPro" id="IPR035652">
    <property type="entry name" value="RasGAP_SH3"/>
</dbReference>
<dbReference type="PROSITE" id="PS50018">
    <property type="entry name" value="RAS_GTPASE_ACTIV_2"/>
    <property type="match status" value="1"/>
</dbReference>
<dbReference type="InterPro" id="IPR011993">
    <property type="entry name" value="PH-like_dom_sf"/>
</dbReference>
<dbReference type="PANTHER" id="PTHR10194:SF146">
    <property type="entry name" value="RAS GTPASE-ACTIVATING PROTEIN 1"/>
    <property type="match status" value="1"/>
</dbReference>
<dbReference type="SUPFAM" id="SSF50729">
    <property type="entry name" value="PH domain-like"/>
    <property type="match status" value="1"/>
</dbReference>
<dbReference type="AlphaFoldDB" id="A0A7I8V9A3"/>
<comment type="caution">
    <text evidence="12">The sequence shown here is derived from an EMBL/GenBank/DDBJ whole genome shotgun (WGS) entry which is preliminary data.</text>
</comment>
<keyword evidence="13" id="KW-1185">Reference proteome</keyword>
<keyword evidence="2" id="KW-0343">GTPase activation</keyword>
<reference evidence="12 13" key="1">
    <citation type="submission" date="2020-08" db="EMBL/GenBank/DDBJ databases">
        <authorList>
            <person name="Hejnol A."/>
        </authorList>
    </citation>
    <scope>NUCLEOTIDE SEQUENCE [LARGE SCALE GENOMIC DNA]</scope>
</reference>
<evidence type="ECO:0000313" key="13">
    <source>
        <dbReference type="Proteomes" id="UP000549394"/>
    </source>
</evidence>
<dbReference type="Proteomes" id="UP000549394">
    <property type="component" value="Unassembled WGS sequence"/>
</dbReference>
<evidence type="ECO:0000259" key="7">
    <source>
        <dbReference type="PROSITE" id="PS50001"/>
    </source>
</evidence>
<dbReference type="SUPFAM" id="SSF55550">
    <property type="entry name" value="SH2 domain"/>
    <property type="match status" value="2"/>
</dbReference>
<dbReference type="CDD" id="cd11788">
    <property type="entry name" value="SH3_RasGAP"/>
    <property type="match status" value="1"/>
</dbReference>
<dbReference type="Pfam" id="PF00616">
    <property type="entry name" value="RasGAP"/>
    <property type="match status" value="1"/>
</dbReference>
<evidence type="ECO:0000256" key="5">
    <source>
        <dbReference type="PROSITE-ProRule" id="PRU00192"/>
    </source>
</evidence>
<dbReference type="SMART" id="SM00233">
    <property type="entry name" value="PH"/>
    <property type="match status" value="1"/>
</dbReference>
<sequence length="882" mass="101293">MADCVQDRIDHYQNVENTMDPSNLDINDDFDPFPDKNETTEDEGDGSIAPPMNSWYHGRLERRLAEERLRTAGCYGSYLVRESDRKPGSYVLSFLGRTGINHFRVTALCGDYYIGGREFYSLGDLIGYYTHRSDLLKQERLTNPAAPPEPVNDQVKVVAILPYNQIPETDELSFEKGEVFLVHNDLGDGWLWVTSQSTGLSGIVNKGLVQEIKGQSDPIESFDWFHPNISKSKAAEKLKESGSNSFLVRPSESKIGHYSLFFYCNHTVQRFRIEKINGKYYMGGRYFECVSDVIERYKKEQILLGHCLEHAVLRTRDEESDNLSRCSFTRSSGSNFFLNRKDHIVINGYLQKKSAKDSKKWKTYYFVLNGTERHLYFFENDKRSKPKGLIDGNYSNLYPVHESLFGRPNCFQIIQKSFNHQAVFYLCAESSDICQQWILSLKAYCQNTVTRILKNSSVVVLTQLRSLNISIKDAKKLGPKTQAYCVLNLNDVKVARTSVKGGPDAVWDEDFLIEDLPKDIESLTINVYCKGRMKDSLMFSVHENLYNLTSVAKHDWYDSCDCGSIRLILTYLQETIMPSKEYSAIKQIILEFENVKILSELMQSDTERKSFANAILQVFRQEKKEEKLLEYFTSDVIKAEQYVTTLFRADSMATTLMCQYMKMTAMQFVKSALTNTIEKATDGKTDQVELLKETLNSIFQTVEKCPPVIRFICYKMRHKAGQKWPEDDRVRTCVVTAFIFLRLLCPALHNPKAFNLVTEAPHAEARNTLLAVTKSLQKLSNLSQNVDSLPFGASFVRNNQETMKQLAEAICVKELDRENDRNVSIDVARNLAKIHQCCSARYEQLKEMSKNSDEVKKILIVVDMLNKHKDHYINECNNSYAR</sequence>
<dbReference type="InterPro" id="IPR000008">
    <property type="entry name" value="C2_dom"/>
</dbReference>
<evidence type="ECO:0000313" key="12">
    <source>
        <dbReference type="EMBL" id="CAD5112827.1"/>
    </source>
</evidence>
<keyword evidence="3 4" id="KW-0727">SH2 domain</keyword>
<evidence type="ECO:0000259" key="8">
    <source>
        <dbReference type="PROSITE" id="PS50002"/>
    </source>
</evidence>
<protein>
    <submittedName>
        <fullName evidence="12">DgyrCDS2038</fullName>
    </submittedName>
</protein>
<dbReference type="PROSITE" id="PS50004">
    <property type="entry name" value="C2"/>
    <property type="match status" value="1"/>
</dbReference>
<name>A0A7I8V9A3_9ANNE</name>
<dbReference type="PROSITE" id="PS50001">
    <property type="entry name" value="SH2"/>
    <property type="match status" value="2"/>
</dbReference>
<dbReference type="Gene3D" id="1.10.506.10">
    <property type="entry name" value="GTPase Activation - p120gap, domain 1"/>
    <property type="match status" value="1"/>
</dbReference>
<organism evidence="12 13">
    <name type="scientific">Dimorphilus gyrociliatus</name>
    <dbReference type="NCBI Taxonomy" id="2664684"/>
    <lineage>
        <taxon>Eukaryota</taxon>
        <taxon>Metazoa</taxon>
        <taxon>Spiralia</taxon>
        <taxon>Lophotrochozoa</taxon>
        <taxon>Annelida</taxon>
        <taxon>Polychaeta</taxon>
        <taxon>Polychaeta incertae sedis</taxon>
        <taxon>Dinophilidae</taxon>
        <taxon>Dimorphilus</taxon>
    </lineage>
</organism>
<dbReference type="Pfam" id="PF00168">
    <property type="entry name" value="C2"/>
    <property type="match status" value="1"/>
</dbReference>
<evidence type="ECO:0000256" key="3">
    <source>
        <dbReference type="ARBA" id="ARBA00022999"/>
    </source>
</evidence>
<dbReference type="GO" id="GO:0005096">
    <property type="term" value="F:GTPase activator activity"/>
    <property type="evidence" value="ECO:0007669"/>
    <property type="project" value="UniProtKB-KW"/>
</dbReference>
<feature type="domain" description="Ras-GAP" evidence="11">
    <location>
        <begin position="607"/>
        <end position="781"/>
    </location>
</feature>
<dbReference type="InterPro" id="IPR035892">
    <property type="entry name" value="C2_domain_sf"/>
</dbReference>
<dbReference type="InterPro" id="IPR000980">
    <property type="entry name" value="SH2"/>
</dbReference>
<dbReference type="EMBL" id="CAJFCJ010000003">
    <property type="protein sequence ID" value="CAD5112827.1"/>
    <property type="molecule type" value="Genomic_DNA"/>
</dbReference>
<evidence type="ECO:0000256" key="4">
    <source>
        <dbReference type="PROSITE-ProRule" id="PRU00191"/>
    </source>
</evidence>
<evidence type="ECO:0000259" key="11">
    <source>
        <dbReference type="PROSITE" id="PS50018"/>
    </source>
</evidence>
<dbReference type="SMART" id="SM00323">
    <property type="entry name" value="RasGAP"/>
    <property type="match status" value="1"/>
</dbReference>